<dbReference type="Pfam" id="PF09346">
    <property type="entry name" value="SMI1_KNR4"/>
    <property type="match status" value="1"/>
</dbReference>
<reference evidence="3 4" key="1">
    <citation type="submission" date="2020-03" db="EMBL/GenBank/DDBJ databases">
        <title>A novel species.</title>
        <authorList>
            <person name="Gao J."/>
        </authorList>
    </citation>
    <scope>NUCLEOTIDE SEQUENCE [LARGE SCALE GENOMIC DNA]</scope>
    <source>
        <strain evidence="3 4">QMT-12</strain>
    </source>
</reference>
<feature type="domain" description="Knr4/Smi1-like" evidence="2">
    <location>
        <begin position="26"/>
        <end position="163"/>
    </location>
</feature>
<dbReference type="Proteomes" id="UP000501179">
    <property type="component" value="Chromosome"/>
</dbReference>
<name>A0A6G9GZY0_9ACTN</name>
<dbReference type="EMBL" id="CP050177">
    <property type="protein sequence ID" value="QIQ03521.1"/>
    <property type="molecule type" value="Genomic_DNA"/>
</dbReference>
<keyword evidence="4" id="KW-1185">Reference proteome</keyword>
<evidence type="ECO:0000313" key="3">
    <source>
        <dbReference type="EMBL" id="QIQ03521.1"/>
    </source>
</evidence>
<dbReference type="KEGG" id="slia:HA039_15330"/>
<dbReference type="AlphaFoldDB" id="A0A6G9GZY0"/>
<accession>A0A6G9GZY0</accession>
<organism evidence="3 4">
    <name type="scientific">Streptomyces liangshanensis</name>
    <dbReference type="NCBI Taxonomy" id="2717324"/>
    <lineage>
        <taxon>Bacteria</taxon>
        <taxon>Bacillati</taxon>
        <taxon>Actinomycetota</taxon>
        <taxon>Actinomycetes</taxon>
        <taxon>Kitasatosporales</taxon>
        <taxon>Streptomycetaceae</taxon>
        <taxon>Streptomyces</taxon>
    </lineage>
</organism>
<gene>
    <name evidence="3" type="ORF">HA039_15330</name>
</gene>
<proteinExistence type="predicted"/>
<dbReference type="RefSeq" id="WP_167029534.1">
    <property type="nucleotide sequence ID" value="NZ_CP050177.1"/>
</dbReference>
<dbReference type="InterPro" id="IPR018958">
    <property type="entry name" value="Knr4/Smi1-like_dom"/>
</dbReference>
<protein>
    <submittedName>
        <fullName evidence="3">SMI1/KNR4 family protein</fullName>
    </submittedName>
</protein>
<evidence type="ECO:0000313" key="4">
    <source>
        <dbReference type="Proteomes" id="UP000501179"/>
    </source>
</evidence>
<dbReference type="InterPro" id="IPR037883">
    <property type="entry name" value="Knr4/Smi1-like_sf"/>
</dbReference>
<feature type="region of interest" description="Disordered" evidence="1">
    <location>
        <begin position="81"/>
        <end position="104"/>
    </location>
</feature>
<evidence type="ECO:0000256" key="1">
    <source>
        <dbReference type="SAM" id="MobiDB-lite"/>
    </source>
</evidence>
<dbReference type="SUPFAM" id="SSF160631">
    <property type="entry name" value="SMI1/KNR4-like"/>
    <property type="match status" value="1"/>
</dbReference>
<evidence type="ECO:0000259" key="2">
    <source>
        <dbReference type="Pfam" id="PF09346"/>
    </source>
</evidence>
<sequence length="200" mass="22073">MSDHDELIRRVRTLAVQESSPLPPCVDSAAVAEAERLLGFGLPPLLVRLYAEVANGGFGPDYTLFPLLGEGQTVVSEYGEQRPVQPAEPAGSIGPAEPEETWDSEPHWPHGVLPVLEWGCAMYAAVDCLRPDAPVLLFEPNGYVDDWAEVWFRDAPSLSEWLLRWVNGTGWWEEDATRSEDAVVPVPWPEAADRINVSAQ</sequence>